<reference evidence="1 2" key="1">
    <citation type="journal article" date="2024" name="Plant J.">
        <title>Genome sequences and population genomics reveal climatic adaptation and genomic divergence between two closely related sweetgum species.</title>
        <authorList>
            <person name="Xu W.Q."/>
            <person name="Ren C.Q."/>
            <person name="Zhang X.Y."/>
            <person name="Comes H.P."/>
            <person name="Liu X.H."/>
            <person name="Li Y.G."/>
            <person name="Kettle C.J."/>
            <person name="Jalonen R."/>
            <person name="Gaisberger H."/>
            <person name="Ma Y.Z."/>
            <person name="Qiu Y.X."/>
        </authorList>
    </citation>
    <scope>NUCLEOTIDE SEQUENCE [LARGE SCALE GENOMIC DNA]</scope>
    <source>
        <strain evidence="1">Hangzhou</strain>
    </source>
</reference>
<evidence type="ECO:0000313" key="2">
    <source>
        <dbReference type="Proteomes" id="UP001415857"/>
    </source>
</evidence>
<dbReference type="EMBL" id="JBBPBK010000007">
    <property type="protein sequence ID" value="KAK9281502.1"/>
    <property type="molecule type" value="Genomic_DNA"/>
</dbReference>
<name>A0AAP0RN69_LIQFO</name>
<accession>A0AAP0RN69</accession>
<sequence>MKTGETRLQMLERNIPQDLRFAAVEDFIGDSLEQTFASIRQQSSEISENKETIMKARVDYRIDSDSSDNDDDDDGARSEENRRWWLRRIIRIGHWILTWGRQLEQHSILSGTRSRTSWGRWG</sequence>
<dbReference type="Proteomes" id="UP001415857">
    <property type="component" value="Unassembled WGS sequence"/>
</dbReference>
<protein>
    <submittedName>
        <fullName evidence="1">Uncharacterized protein</fullName>
    </submittedName>
</protein>
<comment type="caution">
    <text evidence="1">The sequence shown here is derived from an EMBL/GenBank/DDBJ whole genome shotgun (WGS) entry which is preliminary data.</text>
</comment>
<proteinExistence type="predicted"/>
<dbReference type="AlphaFoldDB" id="A0AAP0RN69"/>
<organism evidence="1 2">
    <name type="scientific">Liquidambar formosana</name>
    <name type="common">Formosan gum</name>
    <dbReference type="NCBI Taxonomy" id="63359"/>
    <lineage>
        <taxon>Eukaryota</taxon>
        <taxon>Viridiplantae</taxon>
        <taxon>Streptophyta</taxon>
        <taxon>Embryophyta</taxon>
        <taxon>Tracheophyta</taxon>
        <taxon>Spermatophyta</taxon>
        <taxon>Magnoliopsida</taxon>
        <taxon>eudicotyledons</taxon>
        <taxon>Gunneridae</taxon>
        <taxon>Pentapetalae</taxon>
        <taxon>Saxifragales</taxon>
        <taxon>Altingiaceae</taxon>
        <taxon>Liquidambar</taxon>
    </lineage>
</organism>
<evidence type="ECO:0000313" key="1">
    <source>
        <dbReference type="EMBL" id="KAK9281502.1"/>
    </source>
</evidence>
<keyword evidence="2" id="KW-1185">Reference proteome</keyword>
<gene>
    <name evidence="1" type="ORF">L1049_004405</name>
</gene>